<dbReference type="Proteomes" id="UP000001410">
    <property type="component" value="Chromosome"/>
</dbReference>
<dbReference type="Pfam" id="PF19413">
    <property type="entry name" value="YaiO"/>
    <property type="match status" value="1"/>
</dbReference>
<dbReference type="InterPro" id="IPR016504">
    <property type="entry name" value="YaiO"/>
</dbReference>
<dbReference type="InterPro" id="IPR030887">
    <property type="entry name" value="Beta-barrel_YaiO"/>
</dbReference>
<keyword evidence="3" id="KW-1185">Reference proteome</keyword>
<dbReference type="eggNOG" id="ENOG5032SB7">
    <property type="taxonomic scope" value="Bacteria"/>
</dbReference>
<dbReference type="HOGENOM" id="CLU_095634_0_0_6"/>
<dbReference type="STRING" id="199310.c2490"/>
<organism evidence="2 3">
    <name type="scientific">Escherichia coli O6:H1 (strain CFT073 / ATCC 700928 / UPEC)</name>
    <dbReference type="NCBI Taxonomy" id="199310"/>
    <lineage>
        <taxon>Bacteria</taxon>
        <taxon>Pseudomonadati</taxon>
        <taxon>Pseudomonadota</taxon>
        <taxon>Gammaproteobacteria</taxon>
        <taxon>Enterobacterales</taxon>
        <taxon>Enterobacteriaceae</taxon>
        <taxon>Escherichia</taxon>
    </lineage>
</organism>
<dbReference type="NCBIfam" id="TIGR04390">
    <property type="entry name" value="OMP_YaiO_dom"/>
    <property type="match status" value="1"/>
</dbReference>
<evidence type="ECO:0000259" key="1">
    <source>
        <dbReference type="Pfam" id="PF19413"/>
    </source>
</evidence>
<sequence>MELTHSDKNLSVQEIKMIKHTLLVPFFFSALPAYAGLTSITAGYDFTDYSGEHGNRNLAYAELVAKVENATLLFNLSQGRRDYETEHFNATRGQGAVWYKWNNWLTTRTGIAFADNTPVFARQDFRQDINLALLPKTLFTTGYRYTKYYDDVEVNAWQGGVSLYTGPVITSYRYTHYDSSDAGSSYSNMISVRLKDPRGAGYTQLWLSRGTGAYTYDWTPETRYGSMKSISLQRIQPLTEQLNLGLTAGKVWFNTPTDDYNGLQLAAHLIWKF</sequence>
<gene>
    <name evidence="2" type="ordered locus">c2490</name>
</gene>
<dbReference type="PIRSF" id="PIRSF007027">
    <property type="entry name" value="UCP007027"/>
    <property type="match status" value="1"/>
</dbReference>
<evidence type="ECO:0000313" key="2">
    <source>
        <dbReference type="EMBL" id="AAN80947.1"/>
    </source>
</evidence>
<dbReference type="AlphaFoldDB" id="A0A0H2V9V2"/>
<proteinExistence type="predicted"/>
<protein>
    <recommendedName>
        <fullName evidence="1">YaiO beta-barrel domain-containing protein</fullName>
    </recommendedName>
</protein>
<dbReference type="EMBL" id="AE014075">
    <property type="protein sequence ID" value="AAN80947.1"/>
    <property type="molecule type" value="Genomic_DNA"/>
</dbReference>
<dbReference type="KEGG" id="ecc:c2490"/>
<accession>A0A0H2V9V2</accession>
<feature type="domain" description="YaiO beta-barrel" evidence="1">
    <location>
        <begin position="39"/>
        <end position="217"/>
    </location>
</feature>
<name>A0A0H2V9V2_ECOL6</name>
<reference evidence="2 3" key="1">
    <citation type="journal article" date="2002" name="Proc. Natl. Acad. Sci. U.S.A.">
        <title>Extensive mosaic structure revealed by the complete genome sequence of uropathogenic Escherichia coli.</title>
        <authorList>
            <person name="Welch R.A."/>
            <person name="Burland V."/>
            <person name="Plunkett G.III."/>
            <person name="Redford P."/>
            <person name="Roesch P."/>
            <person name="Rasko D."/>
            <person name="Buckles E.L."/>
            <person name="Liou S.R."/>
            <person name="Boutin A."/>
            <person name="Hackett J."/>
            <person name="Stroud D."/>
            <person name="Mayhew G.F."/>
            <person name="Rose D.J."/>
            <person name="Zhou S."/>
            <person name="Schwartz D.C."/>
            <person name="Perna N.T."/>
            <person name="Mobley H.L."/>
            <person name="Donnenberg M.S."/>
            <person name="Blattner F.R."/>
        </authorList>
    </citation>
    <scope>NUCLEOTIDE SEQUENCE [LARGE SCALE GENOMIC DNA]</scope>
    <source>
        <strain evidence="3">CFT073 / ATCC 700928 / UPEC</strain>
    </source>
</reference>
<evidence type="ECO:0000313" key="3">
    <source>
        <dbReference type="Proteomes" id="UP000001410"/>
    </source>
</evidence>